<accession>A0A4R5W9D8</accession>
<dbReference type="Proteomes" id="UP000294929">
    <property type="component" value="Unassembled WGS sequence"/>
</dbReference>
<proteinExistence type="predicted"/>
<dbReference type="AlphaFoldDB" id="A0A4R5W9D8"/>
<comment type="caution">
    <text evidence="2">The sequence shown here is derived from an EMBL/GenBank/DDBJ whole genome shotgun (WGS) entry which is preliminary data.</text>
</comment>
<evidence type="ECO:0000256" key="1">
    <source>
        <dbReference type="SAM" id="MobiDB-lite"/>
    </source>
</evidence>
<organism evidence="2 3">
    <name type="scientific">Mycolicibacterium mucogenicum</name>
    <name type="common">Mycobacterium mucogenicum</name>
    <dbReference type="NCBI Taxonomy" id="56689"/>
    <lineage>
        <taxon>Bacteria</taxon>
        <taxon>Bacillati</taxon>
        <taxon>Actinomycetota</taxon>
        <taxon>Actinomycetes</taxon>
        <taxon>Mycobacteriales</taxon>
        <taxon>Mycobacteriaceae</taxon>
        <taxon>Mycolicibacterium</taxon>
    </lineage>
</organism>
<feature type="region of interest" description="Disordered" evidence="1">
    <location>
        <begin position="1"/>
        <end position="20"/>
    </location>
</feature>
<name>A0A4R5W9D8_MYCMU</name>
<protein>
    <submittedName>
        <fullName evidence="2">Uncharacterized protein</fullName>
    </submittedName>
</protein>
<reference evidence="2 3" key="1">
    <citation type="submission" date="2019-01" db="EMBL/GenBank/DDBJ databases">
        <title>High-quality-draft genome sequences of five non-tuberculosis mycobacteriaceae isolated from a nosocomial environment.</title>
        <authorList>
            <person name="Tiago I."/>
            <person name="Alarico S."/>
            <person name="Pereira S.G."/>
            <person name="Coelho C."/>
            <person name="Maranha A."/>
            <person name="Empadinhas N."/>
        </authorList>
    </citation>
    <scope>NUCLEOTIDE SEQUENCE [LARGE SCALE GENOMIC DNA]</scope>
    <source>
        <strain evidence="2 3">24AIII</strain>
    </source>
</reference>
<dbReference type="RefSeq" id="WP_133428365.1">
    <property type="nucleotide sequence ID" value="NZ_SDLO01000037.1"/>
</dbReference>
<evidence type="ECO:0000313" key="2">
    <source>
        <dbReference type="EMBL" id="TDK84582.1"/>
    </source>
</evidence>
<evidence type="ECO:0000313" key="3">
    <source>
        <dbReference type="Proteomes" id="UP000294929"/>
    </source>
</evidence>
<sequence length="138" mass="15182">MSGNVVPFASPGRRSASDSADTVTVVCARPACRREFPRSLTRGRRQDYCTPKCQQLANSERRKARAKLKHCEESAARLRADCAAYDAGQASAQDAAQRLRLALAKTEGILEYADLDNKVIKQLRDLHVAATAYLECGR</sequence>
<gene>
    <name evidence="2" type="ORF">EUA03_25855</name>
</gene>
<dbReference type="EMBL" id="SDLO01000037">
    <property type="protein sequence ID" value="TDK84582.1"/>
    <property type="molecule type" value="Genomic_DNA"/>
</dbReference>